<dbReference type="Pfam" id="PF22784">
    <property type="entry name" value="PTP-SAK"/>
    <property type="match status" value="1"/>
</dbReference>
<evidence type="ECO:0000313" key="4">
    <source>
        <dbReference type="EMBL" id="ORY80207.1"/>
    </source>
</evidence>
<dbReference type="PROSITE" id="PS50056">
    <property type="entry name" value="TYR_PHOSPHATASE_2"/>
    <property type="match status" value="1"/>
</dbReference>
<dbReference type="InterPro" id="IPR021122">
    <property type="entry name" value="RNA_ligase_dom_REL/Rnl2"/>
</dbReference>
<evidence type="ECO:0000256" key="1">
    <source>
        <dbReference type="ARBA" id="ARBA00022801"/>
    </source>
</evidence>
<dbReference type="InterPro" id="IPR000387">
    <property type="entry name" value="Tyr_Pase_dom"/>
</dbReference>
<dbReference type="Gene3D" id="3.30.470.30">
    <property type="entry name" value="DNA ligase/mRNA capping enzyme"/>
    <property type="match status" value="1"/>
</dbReference>
<feature type="region of interest" description="Disordered" evidence="2">
    <location>
        <begin position="452"/>
        <end position="471"/>
    </location>
</feature>
<dbReference type="InterPro" id="IPR027417">
    <property type="entry name" value="P-loop_NTPase"/>
</dbReference>
<reference evidence="4 5" key="1">
    <citation type="submission" date="2016-07" db="EMBL/GenBank/DDBJ databases">
        <title>Pervasive Adenine N6-methylation of Active Genes in Fungi.</title>
        <authorList>
            <consortium name="DOE Joint Genome Institute"/>
            <person name="Mondo S.J."/>
            <person name="Dannebaum R.O."/>
            <person name="Kuo R.C."/>
            <person name="Labutti K."/>
            <person name="Haridas S."/>
            <person name="Kuo A."/>
            <person name="Salamov A."/>
            <person name="Ahrendt S.R."/>
            <person name="Lipzen A."/>
            <person name="Sullivan W."/>
            <person name="Andreopoulos W.B."/>
            <person name="Clum A."/>
            <person name="Lindquist E."/>
            <person name="Daum C."/>
            <person name="Ramamoorthy G.K."/>
            <person name="Gryganskyi A."/>
            <person name="Culley D."/>
            <person name="Magnuson J.K."/>
            <person name="James T.Y."/>
            <person name="O'Malley M.A."/>
            <person name="Stajich J.E."/>
            <person name="Spatafora J.W."/>
            <person name="Visel A."/>
            <person name="Grigoriev I.V."/>
        </authorList>
    </citation>
    <scope>NUCLEOTIDE SEQUENCE [LARGE SCALE GENOMIC DNA]</scope>
    <source>
        <strain evidence="4 5">62-1032</strain>
    </source>
</reference>
<proteinExistence type="predicted"/>
<dbReference type="Pfam" id="PF09414">
    <property type="entry name" value="RNA_ligase"/>
    <property type="match status" value="1"/>
</dbReference>
<dbReference type="Proteomes" id="UP000193467">
    <property type="component" value="Unassembled WGS sequence"/>
</dbReference>
<evidence type="ECO:0000313" key="5">
    <source>
        <dbReference type="Proteomes" id="UP000193467"/>
    </source>
</evidence>
<dbReference type="Gene3D" id="3.90.190.10">
    <property type="entry name" value="Protein tyrosine phosphatase superfamily"/>
    <property type="match status" value="1"/>
</dbReference>
<dbReference type="InterPro" id="IPR029021">
    <property type="entry name" value="Prot-tyrosine_phosphatase-like"/>
</dbReference>
<accession>A0A1Y2F997</accession>
<dbReference type="PANTHER" id="PTHR43883:SF1">
    <property type="entry name" value="GLUCONOKINASE"/>
    <property type="match status" value="1"/>
</dbReference>
<keyword evidence="5" id="KW-1185">Reference proteome</keyword>
<dbReference type="FunFam" id="3.90.190.10:FF:000157">
    <property type="entry name" value="Protein-tyrosine phosphatase"/>
    <property type="match status" value="1"/>
</dbReference>
<dbReference type="SUPFAM" id="SSF56091">
    <property type="entry name" value="DNA ligase/mRNA capping enzyme, catalytic domain"/>
    <property type="match status" value="1"/>
</dbReference>
<organism evidence="4 5">
    <name type="scientific">Leucosporidium creatinivorum</name>
    <dbReference type="NCBI Taxonomy" id="106004"/>
    <lineage>
        <taxon>Eukaryota</taxon>
        <taxon>Fungi</taxon>
        <taxon>Dikarya</taxon>
        <taxon>Basidiomycota</taxon>
        <taxon>Pucciniomycotina</taxon>
        <taxon>Microbotryomycetes</taxon>
        <taxon>Leucosporidiales</taxon>
        <taxon>Leucosporidium</taxon>
    </lineage>
</organism>
<dbReference type="PANTHER" id="PTHR43883">
    <property type="entry name" value="SLR0207 PROTEIN"/>
    <property type="match status" value="1"/>
</dbReference>
<dbReference type="EMBL" id="MCGR01000025">
    <property type="protein sequence ID" value="ORY80207.1"/>
    <property type="molecule type" value="Genomic_DNA"/>
</dbReference>
<dbReference type="InParanoid" id="A0A1Y2F997"/>
<dbReference type="SUPFAM" id="SSF52540">
    <property type="entry name" value="P-loop containing nucleoside triphosphate hydrolases"/>
    <property type="match status" value="1"/>
</dbReference>
<sequence length="902" mass="99954">MSPLRIHISSNGYTALFGDELKELVLAHDPNFVSSADRPLHITLLNKAEARSLPKNPFASATPPSDLVTVGLGGDRERGVLKFLVVLINSFQVVRTKAGLPLKDFHITLSTPAHSSPEDYPHDLSTLLSDPLTSPEPASALLNGISLHHLLHRDYESAYQVALRSQSLYTLSATSHIRLGDAALKLERPKVAMLAYGRAWELAVDEENIRGYALRGIGKCSRETEWGTTLTEREKEEMEEGLEGRGLLKDWSKELKNAVLEMSVEGERPELCLETRERIWVKGEGEAHQLMRFFRWILPFRLVVSSIPRSSLDIAALSSPALSIRHVLTLNAESPLPSTWFTTNPLIKNTFLPIADYRAPSLEQIEIFIRLGVEACESGEALLVHCAGGKGRAGTMIACWMVAFGFGVPKEEWLHPEMGPSEAIDHLRRIRPGSVESRDQEDVIRLWSKHISKRGSPLSPPEPSPSPSHPIILGTLPPSPSLPDLIVLCGLPGSGKSSFRHSLLLRNPLGWTSCSGDEDGGTAAVQRAASTFTGGVKEGLVLDQVNATAAKRKALLSLARNAEHPTLVWFDFPSSLCLSRAQQRPSHESLPPGGRVRAAMSQFVKEWEEPSLEEGWKAIVRITSEEAARELVGWWSRSSDREVVKFPRTGHLVNLGAATEDDELLELDRGEKRGAEVVMNGEGERMVVTEKVGGANLGFSLDKEGRVRAQNRSHWIDEKAHVQFKKLGQFVKQHRAELFALLGRDERWLGRFILYGEWMAAVHSVHYTHLPSPFLAFDLFDRSTSTFLSRSTLQLLLASLAPSIHLTPLLYSGPPKSTSELVQMIQGPSAFIREGEEGLQRRMEGVYVKIESDEGGVRCRGKIVRGDFIAGNEHWSKGRIELNWMAPRGENGSVEGREEIWS</sequence>
<gene>
    <name evidence="4" type="ORF">BCR35DRAFT_304381</name>
</gene>
<evidence type="ECO:0000256" key="2">
    <source>
        <dbReference type="SAM" id="MobiDB-lite"/>
    </source>
</evidence>
<dbReference type="GO" id="GO:0016791">
    <property type="term" value="F:phosphatase activity"/>
    <property type="evidence" value="ECO:0007669"/>
    <property type="project" value="UniProtKB-ARBA"/>
</dbReference>
<feature type="domain" description="Tyrosine specific protein phosphatases" evidence="3">
    <location>
        <begin position="363"/>
        <end position="442"/>
    </location>
</feature>
<dbReference type="SUPFAM" id="SSF52799">
    <property type="entry name" value="(Phosphotyrosine protein) phosphatases II"/>
    <property type="match status" value="1"/>
</dbReference>
<dbReference type="InterPro" id="IPR052732">
    <property type="entry name" value="Cell-binding_unc_protein"/>
</dbReference>
<feature type="compositionally biased region" description="Pro residues" evidence="2">
    <location>
        <begin position="458"/>
        <end position="468"/>
    </location>
</feature>
<dbReference type="InterPro" id="IPR057023">
    <property type="entry name" value="PTP-SAK"/>
</dbReference>
<keyword evidence="1" id="KW-0378">Hydrolase</keyword>
<comment type="caution">
    <text evidence="4">The sequence shown here is derived from an EMBL/GenBank/DDBJ whole genome shotgun (WGS) entry which is preliminary data.</text>
</comment>
<protein>
    <recommendedName>
        <fullName evidence="3">Tyrosine specific protein phosphatases domain-containing protein</fullName>
    </recommendedName>
</protein>
<dbReference type="STRING" id="106004.A0A1Y2F997"/>
<dbReference type="InterPro" id="IPR054498">
    <property type="entry name" value="2H-SAK"/>
</dbReference>
<dbReference type="Pfam" id="PF22547">
    <property type="entry name" value="2H-SAK"/>
    <property type="match status" value="1"/>
</dbReference>
<dbReference type="AlphaFoldDB" id="A0A1Y2F997"/>
<evidence type="ECO:0000259" key="3">
    <source>
        <dbReference type="PROSITE" id="PS50056"/>
    </source>
</evidence>
<name>A0A1Y2F997_9BASI</name>
<dbReference type="OrthoDB" id="432447at2759"/>
<dbReference type="Gene3D" id="3.40.50.300">
    <property type="entry name" value="P-loop containing nucleotide triphosphate hydrolases"/>
    <property type="match status" value="1"/>
</dbReference>